<accession>A0A8S0QMS7</accession>
<keyword evidence="2" id="KW-1185">Reference proteome</keyword>
<gene>
    <name evidence="1" type="ORF">OLEA9_A016737</name>
</gene>
<reference evidence="1 2" key="1">
    <citation type="submission" date="2019-12" db="EMBL/GenBank/DDBJ databases">
        <authorList>
            <person name="Alioto T."/>
            <person name="Alioto T."/>
            <person name="Gomez Garrido J."/>
        </authorList>
    </citation>
    <scope>NUCLEOTIDE SEQUENCE [LARGE SCALE GENOMIC DNA]</scope>
</reference>
<dbReference type="OrthoDB" id="10613430at2759"/>
<proteinExistence type="predicted"/>
<dbReference type="Gramene" id="OE9A016737T5">
    <property type="protein sequence ID" value="OE9A016737C5"/>
    <property type="gene ID" value="OE9A016737"/>
</dbReference>
<protein>
    <submittedName>
        <fullName evidence="1">Polypyrimidine tract-binding homolog 2</fullName>
    </submittedName>
</protein>
<sequence length="92" mass="10443">MHDVDFLIADALVIKFQSMDHEALRSNFAHIDLSVKFHSHHSRDYTNHLRPITSSAIDASGQVNHEEIYISICGKLLTCNLAVTVKFENHNL</sequence>
<dbReference type="Gramene" id="OE9A016737T2">
    <property type="protein sequence ID" value="OE9A016737C2"/>
    <property type="gene ID" value="OE9A016737"/>
</dbReference>
<evidence type="ECO:0000313" key="1">
    <source>
        <dbReference type="EMBL" id="CAA2968314.1"/>
    </source>
</evidence>
<dbReference type="AlphaFoldDB" id="A0A8S0QMS7"/>
<dbReference type="EMBL" id="CACTIH010001904">
    <property type="protein sequence ID" value="CAA2968314.1"/>
    <property type="molecule type" value="Genomic_DNA"/>
</dbReference>
<evidence type="ECO:0000313" key="2">
    <source>
        <dbReference type="Proteomes" id="UP000594638"/>
    </source>
</evidence>
<dbReference type="Proteomes" id="UP000594638">
    <property type="component" value="Unassembled WGS sequence"/>
</dbReference>
<organism evidence="1 2">
    <name type="scientific">Olea europaea subsp. europaea</name>
    <dbReference type="NCBI Taxonomy" id="158383"/>
    <lineage>
        <taxon>Eukaryota</taxon>
        <taxon>Viridiplantae</taxon>
        <taxon>Streptophyta</taxon>
        <taxon>Embryophyta</taxon>
        <taxon>Tracheophyta</taxon>
        <taxon>Spermatophyta</taxon>
        <taxon>Magnoliopsida</taxon>
        <taxon>eudicotyledons</taxon>
        <taxon>Gunneridae</taxon>
        <taxon>Pentapetalae</taxon>
        <taxon>asterids</taxon>
        <taxon>lamiids</taxon>
        <taxon>Lamiales</taxon>
        <taxon>Oleaceae</taxon>
        <taxon>Oleeae</taxon>
        <taxon>Olea</taxon>
    </lineage>
</organism>
<comment type="caution">
    <text evidence="1">The sequence shown here is derived from an EMBL/GenBank/DDBJ whole genome shotgun (WGS) entry which is preliminary data.</text>
</comment>
<name>A0A8S0QMS7_OLEEU</name>